<feature type="compositionally biased region" description="Low complexity" evidence="1">
    <location>
        <begin position="909"/>
        <end position="936"/>
    </location>
</feature>
<sequence length="1192" mass="133151">MDNQIIYLVTHTNPELKTVGEFVNESSSPAFAYVNNIDAFLAIKDRNGVTNREAILRKHVITSVRAANEKKAGKDISLVVGTKLAVEADKINRCTLLTEGIEVVSNDITFFKADELAKLEDDIRYRPVDTIKPMDGQEALGVAQVQYPGVTVWIWAKALSDPGDTSKKGKIFNVTPYLTKAATNVTKEGGGHFQLSLAPVVCTLEHSKWVLKENEVIQYVDNDSLEPKQFFSFSNLYNDIYKEDDTNHQRNAFFFNNVISSNDLVFIRFETLEMEKDQRSEDTVSDFIDPSGLPGRIYDMIGLVDKVNIHISPANTDVSIDITGRDLSKLFYEDGCYFFPMEFTKGKLAQPGSASNDDPLMKRVSNETGLAYLGLYFAQPLNKIFQFIIQQLANVSIVPDELFSSYGDRRNSRLNLLPENVKNNADLSQRLEGIEKEVKDIIKDIRRQSGKKLEKAEDEEVKAKEIFTELKRFLQFIRDQKTRKVSNNATTGWKKQAYPYPGAATEDVAEDMLTRYMVDNMYGFRYERPTFTSYYTDKWIPLIDRYLDELSGSSKYKPEYTEGTAKGIWQIVKLLVDEEVSGRRLIDSSISNASGSLINLFKKVCQQPFVEYHMDTYEDMFFIMLRKAPFDRRSVLSALKGEVRTDNKAETRRPTIVNIQAPDVLNESLEFSDTQAISWYQLIPKATIFGQTDQLSTAMLPALYFQEYAALFGSKTMQLTHNYMPSTALNPTTSQELNIVQKQTVLDLKFMIESTAYLPFTRSGTIVINRDRRVKVGNFIRYKPTGEIFYVDAVQHNYAIAENTIDAYTTIQVSRGMVEQLIYGVPVENTAGADTSGTIASYFNIIETISEAQYNDLEKEAAKKAAMNKPVTPAPAPAPKAKDGIDLSKIQPEPARRDHTYVRPPVVPEPKAAEASSAGPAKTAATPAASAAPRSSDQVGQVRKQSLDANNDISASAIAGYTEAIWNIFSRFIKAINQQGYWVHVGPNGGYRTAAQQAQMKKNNGNNAKVGKSRHQQGTAIDLNIRSKTGGGYILKNDPAEKWIATGVPRIARTMGIQWAGGAKDGSDDGTFGNYRDRVHFQLTDTALNSMPDDPIAKLIAGSVPANEIVTPADTTAAAGINKEQVKPPDQGVVDLEEVFSHFKVNKAVFNYFVNRLQLNPAFQKEAQAIYANNDMSEPFFVPNIIAKKTSK</sequence>
<keyword evidence="3" id="KW-1185">Reference proteome</keyword>
<reference evidence="2 3" key="1">
    <citation type="submission" date="2021-04" db="EMBL/GenBank/DDBJ databases">
        <title>Chitinophaga sp. nov., isolated from the rhizosphere soil.</title>
        <authorList>
            <person name="He S."/>
        </authorList>
    </citation>
    <scope>NUCLEOTIDE SEQUENCE [LARGE SCALE GENOMIC DNA]</scope>
    <source>
        <strain evidence="2 3">2R12</strain>
    </source>
</reference>
<evidence type="ECO:0000313" key="3">
    <source>
        <dbReference type="Proteomes" id="UP000676386"/>
    </source>
</evidence>
<name>A0ABS5J8R2_9BACT</name>
<evidence type="ECO:0000313" key="2">
    <source>
        <dbReference type="EMBL" id="MBS0031608.1"/>
    </source>
</evidence>
<dbReference type="Proteomes" id="UP000676386">
    <property type="component" value="Unassembled WGS sequence"/>
</dbReference>
<accession>A0ABS5J8R2</accession>
<dbReference type="InterPro" id="IPR009045">
    <property type="entry name" value="Zn_M74/Hedgehog-like"/>
</dbReference>
<protein>
    <submittedName>
        <fullName evidence="2">M15 family metallopeptidase</fullName>
    </submittedName>
</protein>
<evidence type="ECO:0000256" key="1">
    <source>
        <dbReference type="SAM" id="MobiDB-lite"/>
    </source>
</evidence>
<organism evidence="2 3">
    <name type="scientific">Chitinophaga hostae</name>
    <dbReference type="NCBI Taxonomy" id="2831022"/>
    <lineage>
        <taxon>Bacteria</taxon>
        <taxon>Pseudomonadati</taxon>
        <taxon>Bacteroidota</taxon>
        <taxon>Chitinophagia</taxon>
        <taxon>Chitinophagales</taxon>
        <taxon>Chitinophagaceae</taxon>
        <taxon>Chitinophaga</taxon>
    </lineage>
</organism>
<dbReference type="RefSeq" id="WP_211976768.1">
    <property type="nucleotide sequence ID" value="NZ_CBFHAM010000052.1"/>
</dbReference>
<dbReference type="Gene3D" id="3.30.1380.10">
    <property type="match status" value="1"/>
</dbReference>
<dbReference type="SUPFAM" id="SSF55166">
    <property type="entry name" value="Hedgehog/DD-peptidase"/>
    <property type="match status" value="1"/>
</dbReference>
<dbReference type="EMBL" id="JAGTXB010000023">
    <property type="protein sequence ID" value="MBS0031608.1"/>
    <property type="molecule type" value="Genomic_DNA"/>
</dbReference>
<dbReference type="CDD" id="cd14814">
    <property type="entry name" value="Peptidase_M15"/>
    <property type="match status" value="1"/>
</dbReference>
<comment type="caution">
    <text evidence="2">The sequence shown here is derived from an EMBL/GenBank/DDBJ whole genome shotgun (WGS) entry which is preliminary data.</text>
</comment>
<gene>
    <name evidence="2" type="ORF">KE626_30035</name>
</gene>
<proteinExistence type="predicted"/>
<feature type="region of interest" description="Disordered" evidence="1">
    <location>
        <begin position="865"/>
        <end position="944"/>
    </location>
</feature>